<dbReference type="InterPro" id="IPR004929">
    <property type="entry name" value="I-spanin"/>
</dbReference>
<feature type="coiled-coil region" evidence="1">
    <location>
        <begin position="37"/>
        <end position="71"/>
    </location>
</feature>
<feature type="region of interest" description="Disordered" evidence="2">
    <location>
        <begin position="104"/>
        <end position="185"/>
    </location>
</feature>
<dbReference type="Pfam" id="PF03245">
    <property type="entry name" value="Phage_lysis"/>
    <property type="match status" value="1"/>
</dbReference>
<dbReference type="EMBL" id="JAULSV010000005">
    <property type="protein sequence ID" value="KAK0642912.1"/>
    <property type="molecule type" value="Genomic_DNA"/>
</dbReference>
<feature type="compositionally biased region" description="Polar residues" evidence="2">
    <location>
        <begin position="123"/>
        <end position="136"/>
    </location>
</feature>
<feature type="region of interest" description="Disordered" evidence="2">
    <location>
        <begin position="208"/>
        <end position="257"/>
    </location>
</feature>
<evidence type="ECO:0000256" key="2">
    <source>
        <dbReference type="SAM" id="MobiDB-lite"/>
    </source>
</evidence>
<keyword evidence="1" id="KW-0175">Coiled coil</keyword>
<evidence type="ECO:0000256" key="1">
    <source>
        <dbReference type="SAM" id="Coils"/>
    </source>
</evidence>
<protein>
    <submittedName>
        <fullName evidence="3">Uncharacterized protein</fullName>
    </submittedName>
</protein>
<organism evidence="3 4">
    <name type="scientific">Cercophora newfieldiana</name>
    <dbReference type="NCBI Taxonomy" id="92897"/>
    <lineage>
        <taxon>Eukaryota</taxon>
        <taxon>Fungi</taxon>
        <taxon>Dikarya</taxon>
        <taxon>Ascomycota</taxon>
        <taxon>Pezizomycotina</taxon>
        <taxon>Sordariomycetes</taxon>
        <taxon>Sordariomycetidae</taxon>
        <taxon>Sordariales</taxon>
        <taxon>Lasiosphaeriaceae</taxon>
        <taxon>Cercophora</taxon>
    </lineage>
</organism>
<dbReference type="AlphaFoldDB" id="A0AA39Y109"/>
<proteinExistence type="predicted"/>
<comment type="caution">
    <text evidence="3">The sequence shown here is derived from an EMBL/GenBank/DDBJ whole genome shotgun (WGS) entry which is preliminary data.</text>
</comment>
<gene>
    <name evidence="3" type="ORF">B0T16DRAFT_459115</name>
</gene>
<reference evidence="3" key="1">
    <citation type="submission" date="2023-06" db="EMBL/GenBank/DDBJ databases">
        <title>Genome-scale phylogeny and comparative genomics of the fungal order Sordariales.</title>
        <authorList>
            <consortium name="Lawrence Berkeley National Laboratory"/>
            <person name="Hensen N."/>
            <person name="Bonometti L."/>
            <person name="Westerberg I."/>
            <person name="Brannstrom I.O."/>
            <person name="Guillou S."/>
            <person name="Cros-Aarteil S."/>
            <person name="Calhoun S."/>
            <person name="Haridas S."/>
            <person name="Kuo A."/>
            <person name="Mondo S."/>
            <person name="Pangilinan J."/>
            <person name="Riley R."/>
            <person name="Labutti K."/>
            <person name="Andreopoulos B."/>
            <person name="Lipzen A."/>
            <person name="Chen C."/>
            <person name="Yanf M."/>
            <person name="Daum C."/>
            <person name="Ng V."/>
            <person name="Clum A."/>
            <person name="Steindorff A."/>
            <person name="Ohm R."/>
            <person name="Martin F."/>
            <person name="Silar P."/>
            <person name="Natvig D."/>
            <person name="Lalanne C."/>
            <person name="Gautier V."/>
            <person name="Ament-Velasquez S.L."/>
            <person name="Kruys A."/>
            <person name="Hutchinson M.I."/>
            <person name="Powell A.J."/>
            <person name="Barry K."/>
            <person name="Miller A.N."/>
            <person name="Grigoriev I.V."/>
            <person name="Debuchy R."/>
            <person name="Gladieux P."/>
            <person name="Thoren M.H."/>
            <person name="Johannesson H."/>
        </authorList>
    </citation>
    <scope>NUCLEOTIDE SEQUENCE</scope>
    <source>
        <strain evidence="3">SMH2532-1</strain>
    </source>
</reference>
<evidence type="ECO:0000313" key="4">
    <source>
        <dbReference type="Proteomes" id="UP001174936"/>
    </source>
</evidence>
<dbReference type="Proteomes" id="UP001174936">
    <property type="component" value="Unassembled WGS sequence"/>
</dbReference>
<accession>A0AA39Y109</accession>
<sequence>MSKNLDLHPVLPAWGKDIERIFANANKQTEDEFHKLHKAVSDDNAKQQDEVRKLDKQLDEIKRAINDIYIKITTNNQRLAHLERQRVKAMEHNKSERDSLLAWLHNGPPTLSVSPAPPAPPSHQQTLASPISQHSQAGDLDADGHADDDADPRFLLGPNGINLNDFISPTPEDDGSAPTRGGEPQSELNIAESELNETYLRQLAAGGLDHAQSGSSSTLGKRPRGATNDGDGDDTQDLDGYYSSSQRSKRSRASGSTYANEKVISFEEVYGDGNPRLRYAIVAGEIDYGVDWFIVRCDECPGGYLFNDLKPIKPASRHLRELHTHIHLDSAAEQ</sequence>
<dbReference type="GO" id="GO:0044659">
    <property type="term" value="P:viral release from host cell by cytolysis"/>
    <property type="evidence" value="ECO:0007669"/>
    <property type="project" value="InterPro"/>
</dbReference>
<keyword evidence="4" id="KW-1185">Reference proteome</keyword>
<evidence type="ECO:0000313" key="3">
    <source>
        <dbReference type="EMBL" id="KAK0642912.1"/>
    </source>
</evidence>
<name>A0AA39Y109_9PEZI</name>